<accession>A0A915TZ06</accession>
<dbReference type="KEGG" id="ddu:GF1_09490"/>
<keyword evidence="1" id="KW-0472">Membrane</keyword>
<keyword evidence="1" id="KW-1133">Transmembrane helix</keyword>
<evidence type="ECO:0000313" key="3">
    <source>
        <dbReference type="Proteomes" id="UP001063350"/>
    </source>
</evidence>
<reference evidence="2" key="1">
    <citation type="submission" date="2020-12" db="EMBL/GenBank/DDBJ databases">
        <title>Desulfobium dissulfuricans gen. nov., sp. nov., a novel mesophilic, sulfate-reducing bacterium isolated from a deep-sea hydrothermal vent.</title>
        <authorList>
            <person name="Hashimoto Y."/>
            <person name="Tame A."/>
            <person name="Sawayama S."/>
            <person name="Miyazaki J."/>
            <person name="Takai K."/>
            <person name="Nakagawa S."/>
        </authorList>
    </citation>
    <scope>NUCLEOTIDE SEQUENCE</scope>
    <source>
        <strain evidence="2">GF1</strain>
    </source>
</reference>
<feature type="transmembrane region" description="Helical" evidence="1">
    <location>
        <begin position="12"/>
        <end position="31"/>
    </location>
</feature>
<evidence type="ECO:0000256" key="1">
    <source>
        <dbReference type="SAM" id="Phobius"/>
    </source>
</evidence>
<keyword evidence="3" id="KW-1185">Reference proteome</keyword>
<keyword evidence="1" id="KW-0812">Transmembrane</keyword>
<gene>
    <name evidence="2" type="ORF">GF1_09490</name>
</gene>
<sequence length="73" mass="8042">MVLLPLIPGSFFLYVILLLLYSIVILGVPCLSTTLSRGGTSLAIEGANEKSTTWLKDEKGDHHEYPEQLPDRA</sequence>
<dbReference type="EMBL" id="AP024233">
    <property type="protein sequence ID" value="BCO08573.1"/>
    <property type="molecule type" value="Genomic_DNA"/>
</dbReference>
<organism evidence="2 3">
    <name type="scientific">Desulfolithobacter dissulfuricans</name>
    <dbReference type="NCBI Taxonomy" id="2795293"/>
    <lineage>
        <taxon>Bacteria</taxon>
        <taxon>Pseudomonadati</taxon>
        <taxon>Thermodesulfobacteriota</taxon>
        <taxon>Desulfobulbia</taxon>
        <taxon>Desulfobulbales</taxon>
        <taxon>Desulfobulbaceae</taxon>
        <taxon>Desulfolithobacter</taxon>
    </lineage>
</organism>
<evidence type="ECO:0000313" key="2">
    <source>
        <dbReference type="EMBL" id="BCO08573.1"/>
    </source>
</evidence>
<dbReference type="AlphaFoldDB" id="A0A915TZ06"/>
<dbReference type="Proteomes" id="UP001063350">
    <property type="component" value="Chromosome"/>
</dbReference>
<protein>
    <submittedName>
        <fullName evidence="2">Uncharacterized protein</fullName>
    </submittedName>
</protein>
<proteinExistence type="predicted"/>
<name>A0A915TZ06_9BACT</name>